<dbReference type="AlphaFoldDB" id="A0A502GFA7"/>
<feature type="compositionally biased region" description="Basic and acidic residues" evidence="4">
    <location>
        <begin position="103"/>
        <end position="118"/>
    </location>
</feature>
<feature type="compositionally biased region" description="Polar residues" evidence="4">
    <location>
        <begin position="72"/>
        <end position="83"/>
    </location>
</feature>
<accession>A0A502GFA7</accession>
<feature type="compositionally biased region" description="Polar residues" evidence="4">
    <location>
        <begin position="1"/>
        <end position="11"/>
    </location>
</feature>
<evidence type="ECO:0000256" key="1">
    <source>
        <dbReference type="ARBA" id="ARBA00004418"/>
    </source>
</evidence>
<evidence type="ECO:0000313" key="6">
    <source>
        <dbReference type="Proteomes" id="UP000317078"/>
    </source>
</evidence>
<dbReference type="Proteomes" id="UP000317078">
    <property type="component" value="Unassembled WGS sequence"/>
</dbReference>
<dbReference type="GO" id="GO:0042597">
    <property type="term" value="C:periplasmic space"/>
    <property type="evidence" value="ECO:0007669"/>
    <property type="project" value="UniProtKB-SubCell"/>
</dbReference>
<dbReference type="OrthoDB" id="9815602at2"/>
<evidence type="ECO:0000256" key="2">
    <source>
        <dbReference type="ARBA" id="ARBA00010742"/>
    </source>
</evidence>
<dbReference type="EMBL" id="RCZP01000003">
    <property type="protein sequence ID" value="TPG59736.1"/>
    <property type="molecule type" value="Genomic_DNA"/>
</dbReference>
<keyword evidence="6" id="KW-1185">Reference proteome</keyword>
<dbReference type="PANTHER" id="PTHR30024:SF47">
    <property type="entry name" value="TAURINE-BINDING PERIPLASMIC PROTEIN"/>
    <property type="match status" value="1"/>
</dbReference>
<dbReference type="SUPFAM" id="SSF53850">
    <property type="entry name" value="Periplasmic binding protein-like II"/>
    <property type="match status" value="1"/>
</dbReference>
<dbReference type="Pfam" id="PF13379">
    <property type="entry name" value="NMT1_2"/>
    <property type="match status" value="1"/>
</dbReference>
<keyword evidence="3" id="KW-0732">Signal</keyword>
<dbReference type="Gene3D" id="3.40.190.10">
    <property type="entry name" value="Periplasmic binding protein-like II"/>
    <property type="match status" value="2"/>
</dbReference>
<reference evidence="5 6" key="1">
    <citation type="journal article" date="2019" name="Environ. Microbiol.">
        <title>Species interactions and distinct microbial communities in high Arctic permafrost affected cryosols are associated with the CH4 and CO2 gas fluxes.</title>
        <authorList>
            <person name="Altshuler I."/>
            <person name="Hamel J."/>
            <person name="Turney S."/>
            <person name="Magnuson E."/>
            <person name="Levesque R."/>
            <person name="Greer C."/>
            <person name="Whyte L.G."/>
        </authorList>
    </citation>
    <scope>NUCLEOTIDE SEQUENCE [LARGE SCALE GENOMIC DNA]</scope>
    <source>
        <strain evidence="5 6">S9.3B</strain>
    </source>
</reference>
<feature type="compositionally biased region" description="Low complexity" evidence="4">
    <location>
        <begin position="61"/>
        <end position="71"/>
    </location>
</feature>
<gene>
    <name evidence="5" type="ORF">EAH89_05755</name>
</gene>
<sequence>MSHTSRLTIVQTTTRASPGRRSGGRSTMAEKGARSRGWIIAGTPGWGRAAGAAMGGRSGRAKAAATARATASPPSVVSATQRPRSAPRFRSTTGDTGGSLAPGERRRAPPATDQEHEAMRRRPLLAGALGAPFVPRRAAAQAGDAGLAEVTVNVFPGGFNWPIFAGTARGFFAREGLRVRMLGTRGSMEQMTDLAAGRFDIAMTAVDNIVAYVEGQGAAPIGPQPDFFAFMGSDSGFLSVCVAPGIERFADLRGRTLSVDARTTGYAFVLLEMLAREGLGEGDLSIVTVGGMTQRWEALQRGEQAGTILSCPYDILAKARGFRQLARATQVIGPYQGNVAAARRGWAAAHPDRVVGYVRAYAAAIDWLYEPGNREEAIAILRRNLPDMGAALAAETHAELLDPQEGFFRGARVSEEGLRKVLDLRARYATRPKELSDPSRYVDPTYWNAAMGGGR</sequence>
<organism evidence="5 6">
    <name type="scientific">Muricoccus nepalensis</name>
    <dbReference type="NCBI Taxonomy" id="1854500"/>
    <lineage>
        <taxon>Bacteria</taxon>
        <taxon>Pseudomonadati</taxon>
        <taxon>Pseudomonadota</taxon>
        <taxon>Alphaproteobacteria</taxon>
        <taxon>Acetobacterales</taxon>
        <taxon>Roseomonadaceae</taxon>
        <taxon>Muricoccus</taxon>
    </lineage>
</organism>
<evidence type="ECO:0000313" key="5">
    <source>
        <dbReference type="EMBL" id="TPG59736.1"/>
    </source>
</evidence>
<feature type="compositionally biased region" description="Low complexity" evidence="4">
    <location>
        <begin position="12"/>
        <end position="27"/>
    </location>
</feature>
<proteinExistence type="inferred from homology"/>
<feature type="region of interest" description="Disordered" evidence="4">
    <location>
        <begin position="1"/>
        <end position="118"/>
    </location>
</feature>
<name>A0A502GFA7_9PROT</name>
<protein>
    <submittedName>
        <fullName evidence="5">ABC transporter substrate-binding protein</fullName>
    </submittedName>
</protein>
<comment type="subcellular location">
    <subcellularLocation>
        <location evidence="1">Periplasm</location>
    </subcellularLocation>
</comment>
<evidence type="ECO:0000256" key="4">
    <source>
        <dbReference type="SAM" id="MobiDB-lite"/>
    </source>
</evidence>
<comment type="caution">
    <text evidence="5">The sequence shown here is derived from an EMBL/GenBank/DDBJ whole genome shotgun (WGS) entry which is preliminary data.</text>
</comment>
<dbReference type="PANTHER" id="PTHR30024">
    <property type="entry name" value="ALIPHATIC SULFONATES-BINDING PROTEIN-RELATED"/>
    <property type="match status" value="1"/>
</dbReference>
<evidence type="ECO:0000256" key="3">
    <source>
        <dbReference type="ARBA" id="ARBA00022729"/>
    </source>
</evidence>
<dbReference type="GO" id="GO:0042918">
    <property type="term" value="P:alkanesulfonate transmembrane transport"/>
    <property type="evidence" value="ECO:0007669"/>
    <property type="project" value="TreeGrafter"/>
</dbReference>
<comment type="similarity">
    <text evidence="2">Belongs to the bacterial solute-binding protein SsuA/TauA family.</text>
</comment>